<comment type="caution">
    <text evidence="3">The sequence shown here is derived from an EMBL/GenBank/DDBJ whole genome shotgun (WGS) entry which is preliminary data.</text>
</comment>
<protein>
    <submittedName>
        <fullName evidence="3">Uncharacterized protein</fullName>
    </submittedName>
</protein>
<name>A0ABV9WV36_9ACTN</name>
<evidence type="ECO:0000256" key="2">
    <source>
        <dbReference type="SAM" id="Phobius"/>
    </source>
</evidence>
<evidence type="ECO:0000313" key="3">
    <source>
        <dbReference type="EMBL" id="MFC5015793.1"/>
    </source>
</evidence>
<proteinExistence type="predicted"/>
<feature type="region of interest" description="Disordered" evidence="1">
    <location>
        <begin position="1"/>
        <end position="38"/>
    </location>
</feature>
<evidence type="ECO:0000256" key="1">
    <source>
        <dbReference type="SAM" id="MobiDB-lite"/>
    </source>
</evidence>
<gene>
    <name evidence="3" type="ORF">ACFPRC_12980</name>
</gene>
<dbReference type="EMBL" id="JBHSJO010000001">
    <property type="protein sequence ID" value="MFC5015793.1"/>
    <property type="molecule type" value="Genomic_DNA"/>
</dbReference>
<feature type="transmembrane region" description="Helical" evidence="2">
    <location>
        <begin position="40"/>
        <end position="60"/>
    </location>
</feature>
<organism evidence="3 4">
    <name type="scientific">Streptomyces lienomycini</name>
    <dbReference type="NCBI Taxonomy" id="284035"/>
    <lineage>
        <taxon>Bacteria</taxon>
        <taxon>Bacillati</taxon>
        <taxon>Actinomycetota</taxon>
        <taxon>Actinomycetes</taxon>
        <taxon>Kitasatosporales</taxon>
        <taxon>Streptomycetaceae</taxon>
        <taxon>Streptomyces</taxon>
    </lineage>
</organism>
<dbReference type="Proteomes" id="UP001595855">
    <property type="component" value="Unassembled WGS sequence"/>
</dbReference>
<reference evidence="4" key="1">
    <citation type="journal article" date="2019" name="Int. J. Syst. Evol. Microbiol.">
        <title>The Global Catalogue of Microorganisms (GCM) 10K type strain sequencing project: providing services to taxonomists for standard genome sequencing and annotation.</title>
        <authorList>
            <consortium name="The Broad Institute Genomics Platform"/>
            <consortium name="The Broad Institute Genome Sequencing Center for Infectious Disease"/>
            <person name="Wu L."/>
            <person name="Ma J."/>
        </authorList>
    </citation>
    <scope>NUCLEOTIDE SEQUENCE [LARGE SCALE GENOMIC DNA]</scope>
    <source>
        <strain evidence="4">CGMCC 4.1542</strain>
    </source>
</reference>
<dbReference type="RefSeq" id="WP_271320092.1">
    <property type="nucleotide sequence ID" value="NZ_BAAATN010000004.1"/>
</dbReference>
<accession>A0ABV9WV36</accession>
<keyword evidence="4" id="KW-1185">Reference proteome</keyword>
<keyword evidence="2" id="KW-0472">Membrane</keyword>
<keyword evidence="2" id="KW-0812">Transmembrane</keyword>
<sequence length="61" mass="6700">MADGGDDFYSRDRPQDPDPALREDRPRGGGPEDPGSRGTWPVWAIILAIVVLFVVFVVIFG</sequence>
<keyword evidence="2" id="KW-1133">Transmembrane helix</keyword>
<evidence type="ECO:0000313" key="4">
    <source>
        <dbReference type="Proteomes" id="UP001595855"/>
    </source>
</evidence>
<feature type="compositionally biased region" description="Basic and acidic residues" evidence="1">
    <location>
        <begin position="8"/>
        <end position="27"/>
    </location>
</feature>